<dbReference type="EnsemblMetazoa" id="MESCA005017-RA">
    <property type="protein sequence ID" value="MESCA005017-PA"/>
    <property type="gene ID" value="MESCA005017"/>
</dbReference>
<name>T1GN73_MEGSC</name>
<organism evidence="1 2">
    <name type="scientific">Megaselia scalaris</name>
    <name type="common">Humpbacked fly</name>
    <name type="synonym">Phora scalaris</name>
    <dbReference type="NCBI Taxonomy" id="36166"/>
    <lineage>
        <taxon>Eukaryota</taxon>
        <taxon>Metazoa</taxon>
        <taxon>Ecdysozoa</taxon>
        <taxon>Arthropoda</taxon>
        <taxon>Hexapoda</taxon>
        <taxon>Insecta</taxon>
        <taxon>Pterygota</taxon>
        <taxon>Neoptera</taxon>
        <taxon>Endopterygota</taxon>
        <taxon>Diptera</taxon>
        <taxon>Brachycera</taxon>
        <taxon>Muscomorpha</taxon>
        <taxon>Platypezoidea</taxon>
        <taxon>Phoridae</taxon>
        <taxon>Megaseliini</taxon>
        <taxon>Megaselia</taxon>
    </lineage>
</organism>
<sequence>GVDISDFEYNFPKNYELLRIVSVFSWELPVVGVYGGKNEWNYYFGNYNSSKNFAIYRNHSDWYSSTNPCDFVMGKEIFSKKPYVPTEIVLGRDGRFSVFVYGEEGFVLSCENSEELTDPVKIDIGYAGKKNYDSSVHKFFFDCPVNL</sequence>
<protein>
    <submittedName>
        <fullName evidence="1">Uncharacterized protein</fullName>
    </submittedName>
</protein>
<dbReference type="Proteomes" id="UP000015102">
    <property type="component" value="Unassembled WGS sequence"/>
</dbReference>
<dbReference type="EMBL" id="CAQQ02005513">
    <property type="status" value="NOT_ANNOTATED_CDS"/>
    <property type="molecule type" value="Genomic_DNA"/>
</dbReference>
<evidence type="ECO:0000313" key="1">
    <source>
        <dbReference type="EnsemblMetazoa" id="MESCA005017-PA"/>
    </source>
</evidence>
<dbReference type="HOGENOM" id="CLU_1772752_0_0_1"/>
<reference evidence="2" key="1">
    <citation type="submission" date="2013-02" db="EMBL/GenBank/DDBJ databases">
        <authorList>
            <person name="Hughes D."/>
        </authorList>
    </citation>
    <scope>NUCLEOTIDE SEQUENCE</scope>
    <source>
        <strain>Durham</strain>
        <strain evidence="2">NC isolate 2 -- Noor lab</strain>
    </source>
</reference>
<evidence type="ECO:0000313" key="2">
    <source>
        <dbReference type="Proteomes" id="UP000015102"/>
    </source>
</evidence>
<proteinExistence type="predicted"/>
<keyword evidence="2" id="KW-1185">Reference proteome</keyword>
<dbReference type="AlphaFoldDB" id="T1GN73"/>
<reference evidence="1" key="2">
    <citation type="submission" date="2015-06" db="UniProtKB">
        <authorList>
            <consortium name="EnsemblMetazoa"/>
        </authorList>
    </citation>
    <scope>IDENTIFICATION</scope>
</reference>
<accession>T1GN73</accession>